<dbReference type="AlphaFoldDB" id="A0A8J6CG17"/>
<dbReference type="InterPro" id="IPR032675">
    <property type="entry name" value="LRR_dom_sf"/>
</dbReference>
<organism evidence="1 2">
    <name type="scientific">Diacronema lutheri</name>
    <name type="common">Unicellular marine alga</name>
    <name type="synonym">Monochrysis lutheri</name>
    <dbReference type="NCBI Taxonomy" id="2081491"/>
    <lineage>
        <taxon>Eukaryota</taxon>
        <taxon>Haptista</taxon>
        <taxon>Haptophyta</taxon>
        <taxon>Pavlovophyceae</taxon>
        <taxon>Pavlovales</taxon>
        <taxon>Pavlovaceae</taxon>
        <taxon>Diacronema</taxon>
    </lineage>
</organism>
<dbReference type="EMBL" id="JAGTXO010000008">
    <property type="protein sequence ID" value="KAG8466238.1"/>
    <property type="molecule type" value="Genomic_DNA"/>
</dbReference>
<evidence type="ECO:0000313" key="1">
    <source>
        <dbReference type="EMBL" id="KAG8466238.1"/>
    </source>
</evidence>
<reference evidence="1" key="1">
    <citation type="submission" date="2021-05" db="EMBL/GenBank/DDBJ databases">
        <title>The genome of the haptophyte Pavlova lutheri (Diacronema luteri, Pavlovales) - a model for lipid biosynthesis in eukaryotic algae.</title>
        <authorList>
            <person name="Hulatt C.J."/>
            <person name="Posewitz M.C."/>
        </authorList>
    </citation>
    <scope>NUCLEOTIDE SEQUENCE</scope>
    <source>
        <strain evidence="1">NIVA-4/92</strain>
    </source>
</reference>
<comment type="caution">
    <text evidence="1">The sequence shown here is derived from an EMBL/GenBank/DDBJ whole genome shotgun (WGS) entry which is preliminary data.</text>
</comment>
<gene>
    <name evidence="1" type="ORF">KFE25_001994</name>
</gene>
<sequence length="190" mass="21035">MDKLSDDIDHCALSHDDAYYRLLDARPLKCSINAWVGVRELLWAQRRSASAFDVLWYCLARELFDELLDFSAQAGEWARALAELLLIEYVFVRPDEPENLARCDALIRSELRAISLAASRASPAHIDRMLQLCPRLQRLDLSGSLASEGNVGSVIRFCADLEHINISGTRLGGDAVEALLAALPGVAIEV</sequence>
<name>A0A8J6CG17_DIALT</name>
<accession>A0A8J6CG17</accession>
<dbReference type="Gene3D" id="3.80.10.10">
    <property type="entry name" value="Ribonuclease Inhibitor"/>
    <property type="match status" value="1"/>
</dbReference>
<proteinExistence type="predicted"/>
<keyword evidence="2" id="KW-1185">Reference proteome</keyword>
<dbReference type="SUPFAM" id="SSF52047">
    <property type="entry name" value="RNI-like"/>
    <property type="match status" value="1"/>
</dbReference>
<protein>
    <submittedName>
        <fullName evidence="1">Uncharacterized protein</fullName>
    </submittedName>
</protein>
<evidence type="ECO:0000313" key="2">
    <source>
        <dbReference type="Proteomes" id="UP000751190"/>
    </source>
</evidence>
<dbReference type="OrthoDB" id="523874at2759"/>
<dbReference type="Proteomes" id="UP000751190">
    <property type="component" value="Unassembled WGS sequence"/>
</dbReference>